<dbReference type="Pfam" id="PF13583">
    <property type="entry name" value="Reprolysin_4"/>
    <property type="match status" value="1"/>
</dbReference>
<feature type="domain" description="GEVED" evidence="3">
    <location>
        <begin position="817"/>
        <end position="898"/>
    </location>
</feature>
<dbReference type="InterPro" id="IPR013783">
    <property type="entry name" value="Ig-like_fold"/>
</dbReference>
<dbReference type="NCBIfam" id="TIGR04183">
    <property type="entry name" value="Por_Secre_tail"/>
    <property type="match status" value="1"/>
</dbReference>
<dbReference type="Pfam" id="PF20009">
    <property type="entry name" value="GEVED"/>
    <property type="match status" value="1"/>
</dbReference>
<evidence type="ECO:0000313" key="4">
    <source>
        <dbReference type="EMBL" id="NEV94727.1"/>
    </source>
</evidence>
<evidence type="ECO:0000256" key="1">
    <source>
        <dbReference type="ARBA" id="ARBA00022729"/>
    </source>
</evidence>
<proteinExistence type="predicted"/>
<dbReference type="InterPro" id="IPR024079">
    <property type="entry name" value="MetalloPept_cat_dom_sf"/>
</dbReference>
<reference evidence="4 5" key="1">
    <citation type="submission" date="2020-02" db="EMBL/GenBank/DDBJ databases">
        <title>Flavobacteriaceae Psychroflexus bacterium YR1-1, complete genome.</title>
        <authorList>
            <person name="Li Y."/>
            <person name="Wu S."/>
        </authorList>
    </citation>
    <scope>NUCLEOTIDE SEQUENCE [LARGE SCALE GENOMIC DNA]</scope>
    <source>
        <strain evidence="4 5">YR1-1</strain>
    </source>
</reference>
<dbReference type="GO" id="GO:0008237">
    <property type="term" value="F:metallopeptidase activity"/>
    <property type="evidence" value="ECO:0007669"/>
    <property type="project" value="InterPro"/>
</dbReference>
<comment type="caution">
    <text evidence="4">The sequence shown here is derived from an EMBL/GenBank/DDBJ whole genome shotgun (WGS) entry which is preliminary data.</text>
</comment>
<dbReference type="EMBL" id="JAAIKD010000006">
    <property type="protein sequence ID" value="NEV94727.1"/>
    <property type="molecule type" value="Genomic_DNA"/>
</dbReference>
<dbReference type="Proteomes" id="UP000478505">
    <property type="component" value="Unassembled WGS sequence"/>
</dbReference>
<keyword evidence="1" id="KW-0732">Signal</keyword>
<protein>
    <submittedName>
        <fullName evidence="4">T9SS type A sorting domain-containing protein</fullName>
    </submittedName>
</protein>
<evidence type="ECO:0000259" key="3">
    <source>
        <dbReference type="Pfam" id="PF20009"/>
    </source>
</evidence>
<dbReference type="Gene3D" id="3.40.390.10">
    <property type="entry name" value="Collagenase (Catalytic Domain)"/>
    <property type="match status" value="1"/>
</dbReference>
<dbReference type="InterPro" id="IPR045474">
    <property type="entry name" value="GEVED"/>
</dbReference>
<feature type="domain" description="Secretion system C-terminal sorting" evidence="2">
    <location>
        <begin position="915"/>
        <end position="990"/>
    </location>
</feature>
<dbReference type="SUPFAM" id="SSF55486">
    <property type="entry name" value="Metalloproteases ('zincins'), catalytic domain"/>
    <property type="match status" value="1"/>
</dbReference>
<dbReference type="RefSeq" id="WP_164005436.1">
    <property type="nucleotide sequence ID" value="NZ_JAAIKD010000006.1"/>
</dbReference>
<name>A0A6B3R6H0_9FLAO</name>
<dbReference type="Pfam" id="PF18962">
    <property type="entry name" value="Por_Secre_tail"/>
    <property type="match status" value="1"/>
</dbReference>
<accession>A0A6B3R6H0</accession>
<dbReference type="Gene3D" id="2.60.40.10">
    <property type="entry name" value="Immunoglobulins"/>
    <property type="match status" value="1"/>
</dbReference>
<evidence type="ECO:0000259" key="2">
    <source>
        <dbReference type="Pfam" id="PF18962"/>
    </source>
</evidence>
<organism evidence="4 5">
    <name type="scientific">Psychroflexus aurantiacus</name>
    <dbReference type="NCBI Taxonomy" id="2709310"/>
    <lineage>
        <taxon>Bacteria</taxon>
        <taxon>Pseudomonadati</taxon>
        <taxon>Bacteroidota</taxon>
        <taxon>Flavobacteriia</taxon>
        <taxon>Flavobacteriales</taxon>
        <taxon>Flavobacteriaceae</taxon>
        <taxon>Psychroflexus</taxon>
    </lineage>
</organism>
<evidence type="ECO:0000313" key="5">
    <source>
        <dbReference type="Proteomes" id="UP000478505"/>
    </source>
</evidence>
<keyword evidence="5" id="KW-1185">Reference proteome</keyword>
<dbReference type="AlphaFoldDB" id="A0A6B3R6H0"/>
<gene>
    <name evidence="4" type="ORF">G3567_11290</name>
</gene>
<dbReference type="InterPro" id="IPR026444">
    <property type="entry name" value="Secre_tail"/>
</dbReference>
<sequence>MGTANNFKRIIHLVLILLFSKFGFSQDQGAFWTVVEDKGLKKVQFAKSVPEKSSLLRLDAQRMQDFLTDVPKRSETETSSKIISFPSADGSFESFRVMESSVMTPELQRKFPGIRSYIGRGVKNPSLILRFSMSKAKGVSSMLLSGGETVFIEPYNLKENTYISYINSESDKHKEDFECLTEYAPLRNSMSDEEFKSLKNANDGKLRTYRLALACTVEYAQFHGGTLDQVMAAMNTTMTRVNGIFERDLGLTMEMVPNEDIIFLGPDVDSDPYTNDSGSTMLSENQTTCDGIIGSANYDIGHVFSTGGGGVAYLNSPCTNLKAGGVTGSSSPVGDTFDIDFVIHEMGHQYGANHTQNNDCNRTGKSFEPGSASTIMGYAGICAPNVQNNSDDYFHGESIKEMWLNVSQGNSSNCGSIADTGNTAPVAKAGLDYSIPKSTPFVLRGEGTDVDADDVLTYTWEQIDPTPAPMPPEPTSTAGPLFRSLLPTTSPDRFMPSFSTVLSGALSSTWEVVPSVAREMNFLLTVRDNSTPAGNTSSAALVVTTVDAPPFEVQTPPTWASGSTQTLNWTVGETNVAPINCQTVNIYFSEKGKDFSFVLATGVANTGSAEITLPSVADTSQARILVEAADNIFYALTEPFAIGSSPDFTISAQTPDQSLCNLDTASYEFEFITSNGFSETTEFTVSGPQAATYAFTPSSLNADGSFTLTISNLLDLNPGDYTLEITGSSSSVTKTESVGLTIIDGACASAGNTDFQTSTTGVIINEGGTEILSNLQTGKPSGYSDYTNIITDLLVDSQYDFTVNVNTDGEYDVKTLIWIDWNQNCKLDDAGEEYDLGTAFNVENGSTSNSPFSIAVPSDAVLGQTRMRVTTKYLETAEDVPLACENSFDGEVEDYTINVNASLGSDSFALQNLSIYPNPSRGRFTVQFFAASSTALQLSLYDLRGRSLVRKTYDAYGNFQKELDLTQLASGIYLLKLSDGSGSITKKVIVE</sequence>